<dbReference type="NCBIfam" id="NF005559">
    <property type="entry name" value="PRK07231.1"/>
    <property type="match status" value="1"/>
</dbReference>
<protein>
    <submittedName>
        <fullName evidence="5">Uncharacterized protein</fullName>
    </submittedName>
</protein>
<evidence type="ECO:0000256" key="2">
    <source>
        <dbReference type="ARBA" id="ARBA00022857"/>
    </source>
</evidence>
<dbReference type="InterPro" id="IPR036291">
    <property type="entry name" value="NAD(P)-bd_dom_sf"/>
</dbReference>
<keyword evidence="4" id="KW-0732">Signal</keyword>
<gene>
    <name evidence="5" type="ORF">PADG_02742</name>
</gene>
<dbReference type="GO" id="GO:0016491">
    <property type="term" value="F:oxidoreductase activity"/>
    <property type="evidence" value="ECO:0007669"/>
    <property type="project" value="UniProtKB-KW"/>
</dbReference>
<dbReference type="RefSeq" id="XP_010758111.1">
    <property type="nucleotide sequence ID" value="XM_010759809.1"/>
</dbReference>
<dbReference type="GeneID" id="22582172"/>
<accession>C1G6D7</accession>
<dbReference type="PANTHER" id="PTHR24321:SF8">
    <property type="entry name" value="ESTRADIOL 17-BETA-DEHYDROGENASE 8-RELATED"/>
    <property type="match status" value="1"/>
</dbReference>
<dbReference type="EMBL" id="KN275959">
    <property type="protein sequence ID" value="EEH46644.2"/>
    <property type="molecule type" value="Genomic_DNA"/>
</dbReference>
<evidence type="ECO:0000256" key="4">
    <source>
        <dbReference type="SAM" id="SignalP"/>
    </source>
</evidence>
<dbReference type="PROSITE" id="PS00061">
    <property type="entry name" value="ADH_SHORT"/>
    <property type="match status" value="1"/>
</dbReference>
<dbReference type="Pfam" id="PF13561">
    <property type="entry name" value="adh_short_C2"/>
    <property type="match status" value="1"/>
</dbReference>
<dbReference type="Gene3D" id="3.40.50.720">
    <property type="entry name" value="NAD(P)-binding Rossmann-like Domain"/>
    <property type="match status" value="1"/>
</dbReference>
<dbReference type="InterPro" id="IPR020904">
    <property type="entry name" value="Sc_DH/Rdtase_CS"/>
</dbReference>
<dbReference type="PRINTS" id="PR00081">
    <property type="entry name" value="GDHRDH"/>
</dbReference>
<evidence type="ECO:0000313" key="5">
    <source>
        <dbReference type="EMBL" id="EEH46644.2"/>
    </source>
</evidence>
<dbReference type="CDD" id="cd05233">
    <property type="entry name" value="SDR_c"/>
    <property type="match status" value="1"/>
</dbReference>
<evidence type="ECO:0000256" key="1">
    <source>
        <dbReference type="ARBA" id="ARBA00006484"/>
    </source>
</evidence>
<keyword evidence="6" id="KW-1185">Reference proteome</keyword>
<evidence type="ECO:0000256" key="3">
    <source>
        <dbReference type="ARBA" id="ARBA00023002"/>
    </source>
</evidence>
<dbReference type="Proteomes" id="UP000001628">
    <property type="component" value="Unassembled WGS sequence"/>
</dbReference>
<evidence type="ECO:0000313" key="6">
    <source>
        <dbReference type="Proteomes" id="UP000001628"/>
    </source>
</evidence>
<keyword evidence="2" id="KW-0521">NADP</keyword>
<dbReference type="FunFam" id="3.40.50.720:FF:000084">
    <property type="entry name" value="Short-chain dehydrogenase reductase"/>
    <property type="match status" value="1"/>
</dbReference>
<dbReference type="InParanoid" id="C1G6D7"/>
<sequence length="332" mass="36207">MRGLSTQTAIRLIAVTVQVSLHLITFEADPGADPRELVYLLTEKIGLDKEWCAKWQTNSAFPSRCQPTLMSTLQEPWVPAFDRRLQNKTALITGGAAGIGLAIATSFLEQGAMVLIVDFSQPNLDRARVFLKQKGVDESRYVLHQADAADEESVIQSIEKCWKVFGAMDISILNAGIGGREAPIVEQSLEDFDKLMHINARGAFIGLKESAKKMIAMKRPGAIVLTCSTAGLRSRPNIACYSMTKFAVRTLAITAAKELMQYGIRVNSVCPGVVETALLDLFPNAREIAAQSPIGRVGQPDEIAKVFLFLASDEASFVTGSCYKVDGGWLDH</sequence>
<dbReference type="AlphaFoldDB" id="C1G6D7"/>
<dbReference type="PANTHER" id="PTHR24321">
    <property type="entry name" value="DEHYDROGENASES, SHORT CHAIN"/>
    <property type="match status" value="1"/>
</dbReference>
<comment type="similarity">
    <text evidence="1">Belongs to the short-chain dehydrogenases/reductases (SDR) family.</text>
</comment>
<dbReference type="OMA" id="DKEWCAK"/>
<dbReference type="VEuPathDB" id="FungiDB:PADG_02742"/>
<dbReference type="OrthoDB" id="1669814at2759"/>
<proteinExistence type="inferred from homology"/>
<dbReference type="InterPro" id="IPR002347">
    <property type="entry name" value="SDR_fam"/>
</dbReference>
<feature type="signal peptide" evidence="4">
    <location>
        <begin position="1"/>
        <end position="22"/>
    </location>
</feature>
<dbReference type="eggNOG" id="KOG0725">
    <property type="taxonomic scope" value="Eukaryota"/>
</dbReference>
<dbReference type="KEGG" id="pbn:PADG_02742"/>
<feature type="chain" id="PRO_5005339812" evidence="4">
    <location>
        <begin position="23"/>
        <end position="332"/>
    </location>
</feature>
<dbReference type="SUPFAM" id="SSF51735">
    <property type="entry name" value="NAD(P)-binding Rossmann-fold domains"/>
    <property type="match status" value="1"/>
</dbReference>
<organism evidence="5 6">
    <name type="scientific">Paracoccidioides brasiliensis (strain Pb18)</name>
    <dbReference type="NCBI Taxonomy" id="502780"/>
    <lineage>
        <taxon>Eukaryota</taxon>
        <taxon>Fungi</taxon>
        <taxon>Dikarya</taxon>
        <taxon>Ascomycota</taxon>
        <taxon>Pezizomycotina</taxon>
        <taxon>Eurotiomycetes</taxon>
        <taxon>Eurotiomycetidae</taxon>
        <taxon>Onygenales</taxon>
        <taxon>Ajellomycetaceae</taxon>
        <taxon>Paracoccidioides</taxon>
    </lineage>
</organism>
<reference evidence="5 6" key="1">
    <citation type="journal article" date="2011" name="PLoS Genet.">
        <title>Comparative genomic analysis of human fungal pathogens causing paracoccidioidomycosis.</title>
        <authorList>
            <person name="Desjardins C.A."/>
            <person name="Champion M.D."/>
            <person name="Holder J.W."/>
            <person name="Muszewska A."/>
            <person name="Goldberg J."/>
            <person name="Bailao A.M."/>
            <person name="Brigido M.M."/>
            <person name="Ferreira M.E."/>
            <person name="Garcia A.M."/>
            <person name="Grynberg M."/>
            <person name="Gujja S."/>
            <person name="Heiman D.I."/>
            <person name="Henn M.R."/>
            <person name="Kodira C.D."/>
            <person name="Leon-Narvaez H."/>
            <person name="Longo L.V."/>
            <person name="Ma L.J."/>
            <person name="Malavazi I."/>
            <person name="Matsuo A.L."/>
            <person name="Morais F.V."/>
            <person name="Pereira M."/>
            <person name="Rodriguez-Brito S."/>
            <person name="Sakthikumar S."/>
            <person name="Salem-Izacc S.M."/>
            <person name="Sykes S.M."/>
            <person name="Teixeira M.M."/>
            <person name="Vallejo M.C."/>
            <person name="Walter M.E."/>
            <person name="Yandava C."/>
            <person name="Young S."/>
            <person name="Zeng Q."/>
            <person name="Zucker J."/>
            <person name="Felipe M.S."/>
            <person name="Goldman G.H."/>
            <person name="Haas B.J."/>
            <person name="McEwen J.G."/>
            <person name="Nino-Vega G."/>
            <person name="Puccia R."/>
            <person name="San-Blas G."/>
            <person name="Soares C.M."/>
            <person name="Birren B.W."/>
            <person name="Cuomo C.A."/>
        </authorList>
    </citation>
    <scope>NUCLEOTIDE SEQUENCE [LARGE SCALE GENOMIC DNA]</scope>
    <source>
        <strain evidence="5 6">Pb18</strain>
    </source>
</reference>
<dbReference type="HOGENOM" id="CLU_010194_1_0_1"/>
<name>C1G6D7_PARBD</name>
<keyword evidence="3" id="KW-0560">Oxidoreductase</keyword>